<keyword evidence="1" id="KW-0645">Protease</keyword>
<keyword evidence="6" id="KW-0732">Signal</keyword>
<dbReference type="InterPro" id="IPR018114">
    <property type="entry name" value="TRYPSIN_HIS"/>
</dbReference>
<dbReference type="GO" id="GO:0006508">
    <property type="term" value="P:proteolysis"/>
    <property type="evidence" value="ECO:0007669"/>
    <property type="project" value="UniProtKB-KW"/>
</dbReference>
<dbReference type="InterPro" id="IPR043504">
    <property type="entry name" value="Peptidase_S1_PA_chymotrypsin"/>
</dbReference>
<dbReference type="GO" id="GO:0004252">
    <property type="term" value="F:serine-type endopeptidase activity"/>
    <property type="evidence" value="ECO:0007669"/>
    <property type="project" value="InterPro"/>
</dbReference>
<dbReference type="EnsemblMetazoa" id="ADAC001225-RA">
    <property type="protein sequence ID" value="ADAC001225-PA"/>
    <property type="gene ID" value="ADAC001225"/>
</dbReference>
<name>W5JVT1_ANODA</name>
<keyword evidence="4" id="KW-1015">Disulfide bond</keyword>
<dbReference type="Pfam" id="PF00089">
    <property type="entry name" value="Trypsin"/>
    <property type="match status" value="1"/>
</dbReference>
<dbReference type="Proteomes" id="UP000000673">
    <property type="component" value="Unassembled WGS sequence"/>
</dbReference>
<dbReference type="OMA" id="LMIDERY"/>
<evidence type="ECO:0000256" key="5">
    <source>
        <dbReference type="ARBA" id="ARBA00024195"/>
    </source>
</evidence>
<sequence>MKQVLSLLVVVALLCSFTRASYATKAKENTGDERSIIGGKDASISSYPFALLMFVNGFAACSASVIGEFYALTAAHCLVHGDKPPQTYQVTFLGGTSSIGSNGTIFNASYYVIHDEYNECTIDNDVAVVRVTTSFFTDPAIKAITLQDDEPAASTSCYAVGWGFLTIPPNFIDANTLQIANYTLQTSQNCRSLLGERITEQMYCADYESGKVYRGDSGGPLVCGDRLHGITSFGASHKCSFRSYDLPDVFTKVPSDSIRRFIHLHTGI</sequence>
<accession>W5JVT1</accession>
<evidence type="ECO:0000256" key="3">
    <source>
        <dbReference type="ARBA" id="ARBA00022825"/>
    </source>
</evidence>
<dbReference type="HOGENOM" id="CLU_006842_7_6_1"/>
<dbReference type="InterPro" id="IPR009003">
    <property type="entry name" value="Peptidase_S1_PA"/>
</dbReference>
<evidence type="ECO:0000259" key="7">
    <source>
        <dbReference type="PROSITE" id="PS50240"/>
    </source>
</evidence>
<feature type="chain" id="PRO_5010156057" description="Peptidase S1 domain-containing protein" evidence="6">
    <location>
        <begin position="21"/>
        <end position="268"/>
    </location>
</feature>
<reference evidence="8" key="2">
    <citation type="submission" date="2010-05" db="EMBL/GenBank/DDBJ databases">
        <authorList>
            <person name="Almeida L.G."/>
            <person name="Nicolas M.F."/>
            <person name="Souza R.C."/>
            <person name="Vasconcelos A.T.R."/>
        </authorList>
    </citation>
    <scope>NUCLEOTIDE SEQUENCE</scope>
</reference>
<dbReference type="VEuPathDB" id="VectorBase:ADAC001225"/>
<dbReference type="PROSITE" id="PS50240">
    <property type="entry name" value="TRYPSIN_DOM"/>
    <property type="match status" value="1"/>
</dbReference>
<dbReference type="PRINTS" id="PR00722">
    <property type="entry name" value="CHYMOTRYPSIN"/>
</dbReference>
<dbReference type="STRING" id="43151.W5JVT1"/>
<keyword evidence="3" id="KW-0720">Serine protease</keyword>
<proteinExistence type="inferred from homology"/>
<dbReference type="PANTHER" id="PTHR24276">
    <property type="entry name" value="POLYSERASE-RELATED"/>
    <property type="match status" value="1"/>
</dbReference>
<dbReference type="InterPro" id="IPR001254">
    <property type="entry name" value="Trypsin_dom"/>
</dbReference>
<evidence type="ECO:0000256" key="6">
    <source>
        <dbReference type="SAM" id="SignalP"/>
    </source>
</evidence>
<reference evidence="8 10" key="1">
    <citation type="journal article" date="2010" name="BMC Genomics">
        <title>Combination of measures distinguishes pre-miRNAs from other stem-loops in the genome of the newly sequenced Anopheles darlingi.</title>
        <authorList>
            <person name="Mendes N.D."/>
            <person name="Freitas A.T."/>
            <person name="Vasconcelos A.T."/>
            <person name="Sagot M.F."/>
        </authorList>
    </citation>
    <scope>NUCLEOTIDE SEQUENCE</scope>
</reference>
<feature type="domain" description="Peptidase S1" evidence="7">
    <location>
        <begin position="36"/>
        <end position="267"/>
    </location>
</feature>
<evidence type="ECO:0000313" key="8">
    <source>
        <dbReference type="EMBL" id="ETN66979.1"/>
    </source>
</evidence>
<evidence type="ECO:0000313" key="10">
    <source>
        <dbReference type="Proteomes" id="UP000000673"/>
    </source>
</evidence>
<feature type="signal peptide" evidence="6">
    <location>
        <begin position="1"/>
        <end position="20"/>
    </location>
</feature>
<keyword evidence="2" id="KW-0378">Hydrolase</keyword>
<dbReference type="eggNOG" id="KOG3627">
    <property type="taxonomic scope" value="Eukaryota"/>
</dbReference>
<dbReference type="EMBL" id="ADMH02000322">
    <property type="protein sequence ID" value="ETN66979.1"/>
    <property type="molecule type" value="Genomic_DNA"/>
</dbReference>
<reference evidence="8" key="3">
    <citation type="journal article" date="2013" name="Nucleic Acids Res.">
        <title>The genome of Anopheles darlingi, the main neotropical malaria vector.</title>
        <authorList>
            <person name="Marinotti O."/>
            <person name="Cerqueira G.C."/>
            <person name="de Almeida L.G."/>
            <person name="Ferro M.I."/>
            <person name="Loreto E.L."/>
            <person name="Zaha A."/>
            <person name="Teixeira S.M."/>
            <person name="Wespiser A.R."/>
            <person name="Almeida E Silva A."/>
            <person name="Schlindwein A.D."/>
            <person name="Pacheco A.C."/>
            <person name="Silva A.L."/>
            <person name="Graveley B.R."/>
            <person name="Walenz B.P."/>
            <person name="Lima Bde A."/>
            <person name="Ribeiro C.A."/>
            <person name="Nunes-Silva C.G."/>
            <person name="de Carvalho C.R."/>
            <person name="Soares C.M."/>
            <person name="de Menezes C.B."/>
            <person name="Matiolli C."/>
            <person name="Caffrey D."/>
            <person name="Araujo D.A."/>
            <person name="de Oliveira D.M."/>
            <person name="Golenbock D."/>
            <person name="Grisard E.C."/>
            <person name="Fantinatti-Garboggini F."/>
            <person name="de Carvalho F.M."/>
            <person name="Barcellos F.G."/>
            <person name="Prosdocimi F."/>
            <person name="May G."/>
            <person name="Azevedo Junior G.M."/>
            <person name="Guimaraes G.M."/>
            <person name="Goldman G.H."/>
            <person name="Padilha I.Q."/>
            <person name="Batista Jda S."/>
            <person name="Ferro J.A."/>
            <person name="Ribeiro J.M."/>
            <person name="Fietto J.L."/>
            <person name="Dabbas K.M."/>
            <person name="Cerdeira L."/>
            <person name="Agnez-Lima L.F."/>
            <person name="Brocchi M."/>
            <person name="de Carvalho M.O."/>
            <person name="Teixeira Mde M."/>
            <person name="Diniz Maia Mde M."/>
            <person name="Goldman M.H."/>
            <person name="Cruz Schneider M.P."/>
            <person name="Felipe M.S."/>
            <person name="Hungria M."/>
            <person name="Nicolas M.F."/>
            <person name="Pereira M."/>
            <person name="Montes M.A."/>
            <person name="Cantao M.E."/>
            <person name="Vincentz M."/>
            <person name="Rafael M.S."/>
            <person name="Silverman N."/>
            <person name="Stoco P.H."/>
            <person name="Souza R.C."/>
            <person name="Vicentini R."/>
            <person name="Gazzinelli R.T."/>
            <person name="Neves Rde O."/>
            <person name="Silva R."/>
            <person name="Astolfi-Filho S."/>
            <person name="Maciel T.E."/>
            <person name="Urmenyi T.P."/>
            <person name="Tadei W.P."/>
            <person name="Camargo E.P."/>
            <person name="de Vasconcelos A.T."/>
        </authorList>
    </citation>
    <scope>NUCLEOTIDE SEQUENCE</scope>
</reference>
<dbReference type="PANTHER" id="PTHR24276:SF98">
    <property type="entry name" value="FI18310P1-RELATED"/>
    <property type="match status" value="1"/>
</dbReference>
<reference evidence="9" key="4">
    <citation type="submission" date="2015-06" db="UniProtKB">
        <authorList>
            <consortium name="EnsemblMetazoa"/>
        </authorList>
    </citation>
    <scope>IDENTIFICATION</scope>
</reference>
<evidence type="ECO:0000313" key="9">
    <source>
        <dbReference type="EnsemblMetazoa" id="ADAC001225-PA"/>
    </source>
</evidence>
<comment type="similarity">
    <text evidence="5">Belongs to the peptidase S1 family. CLIP subfamily.</text>
</comment>
<gene>
    <name evidence="8" type="ORF">AND_001225</name>
</gene>
<dbReference type="PROSITE" id="PS00134">
    <property type="entry name" value="TRYPSIN_HIS"/>
    <property type="match status" value="1"/>
</dbReference>
<keyword evidence="10" id="KW-1185">Reference proteome</keyword>
<dbReference type="SMART" id="SM00020">
    <property type="entry name" value="Tryp_SPc"/>
    <property type="match status" value="1"/>
</dbReference>
<dbReference type="CDD" id="cd00190">
    <property type="entry name" value="Tryp_SPc"/>
    <property type="match status" value="1"/>
</dbReference>
<dbReference type="InterPro" id="IPR001314">
    <property type="entry name" value="Peptidase_S1A"/>
</dbReference>
<dbReference type="Gene3D" id="2.40.10.10">
    <property type="entry name" value="Trypsin-like serine proteases"/>
    <property type="match status" value="1"/>
</dbReference>
<evidence type="ECO:0000256" key="1">
    <source>
        <dbReference type="ARBA" id="ARBA00022670"/>
    </source>
</evidence>
<evidence type="ECO:0000256" key="2">
    <source>
        <dbReference type="ARBA" id="ARBA00022801"/>
    </source>
</evidence>
<dbReference type="AlphaFoldDB" id="W5JVT1"/>
<dbReference type="SUPFAM" id="SSF50494">
    <property type="entry name" value="Trypsin-like serine proteases"/>
    <property type="match status" value="1"/>
</dbReference>
<dbReference type="InterPro" id="IPR050430">
    <property type="entry name" value="Peptidase_S1"/>
</dbReference>
<dbReference type="VEuPathDB" id="VectorBase:ADAR2_003674"/>
<organism evidence="8">
    <name type="scientific">Anopheles darlingi</name>
    <name type="common">Mosquito</name>
    <dbReference type="NCBI Taxonomy" id="43151"/>
    <lineage>
        <taxon>Eukaryota</taxon>
        <taxon>Metazoa</taxon>
        <taxon>Ecdysozoa</taxon>
        <taxon>Arthropoda</taxon>
        <taxon>Hexapoda</taxon>
        <taxon>Insecta</taxon>
        <taxon>Pterygota</taxon>
        <taxon>Neoptera</taxon>
        <taxon>Endopterygota</taxon>
        <taxon>Diptera</taxon>
        <taxon>Nematocera</taxon>
        <taxon>Culicoidea</taxon>
        <taxon>Culicidae</taxon>
        <taxon>Anophelinae</taxon>
        <taxon>Anopheles</taxon>
    </lineage>
</organism>
<evidence type="ECO:0000256" key="4">
    <source>
        <dbReference type="ARBA" id="ARBA00023157"/>
    </source>
</evidence>
<protein>
    <recommendedName>
        <fullName evidence="7">Peptidase S1 domain-containing protein</fullName>
    </recommendedName>
</protein>